<feature type="domain" description="Type I restriction modification DNA specificity" evidence="4">
    <location>
        <begin position="70"/>
        <end position="191"/>
    </location>
</feature>
<evidence type="ECO:0000259" key="4">
    <source>
        <dbReference type="Pfam" id="PF01420"/>
    </source>
</evidence>
<dbReference type="InterPro" id="IPR052021">
    <property type="entry name" value="Type-I_RS_S_subunit"/>
</dbReference>
<evidence type="ECO:0000256" key="2">
    <source>
        <dbReference type="ARBA" id="ARBA00022747"/>
    </source>
</evidence>
<dbReference type="PANTHER" id="PTHR30408:SF12">
    <property type="entry name" value="TYPE I RESTRICTION ENZYME MJAVIII SPECIFICITY SUBUNIT"/>
    <property type="match status" value="1"/>
</dbReference>
<reference evidence="5 6" key="1">
    <citation type="journal article" date="2021" name="Clin. Infect. Dis.">
        <title>Rapid development of cefiderocol resistance in carbapenem-resistant Enterobacter cloacae during therapy is associated with heterogeneous mutations in the catecholate siderophore receptor cira.</title>
        <authorList>
            <person name="Klein S."/>
            <person name="Boutin S."/>
            <person name="Kocer K."/>
            <person name="Fiedler M.O."/>
            <person name="Storzinger D."/>
            <person name="Weigand M.A."/>
            <person name="Tan B."/>
            <person name="Richter D."/>
            <person name="Rupp C."/>
            <person name="Mieth M."/>
            <person name="Mehrabi A."/>
            <person name="Hackert T."/>
            <person name="Zimmermann S."/>
            <person name="Heeg K."/>
            <person name="Nurjadi D."/>
        </authorList>
    </citation>
    <scope>NUCLEOTIDE SEQUENCE [LARGE SCALE GENOMIC DNA]</scope>
    <source>
        <strain evidence="5 6">BK34275</strain>
    </source>
</reference>
<dbReference type="Pfam" id="PF01420">
    <property type="entry name" value="Methylase_S"/>
    <property type="match status" value="2"/>
</dbReference>
<keyword evidence="5" id="KW-0255">Endonuclease</keyword>
<dbReference type="CDD" id="cd17278">
    <property type="entry name" value="RMtype1_S_LdeBORF1052P-TRD2-CR2"/>
    <property type="match status" value="1"/>
</dbReference>
<evidence type="ECO:0000313" key="5">
    <source>
        <dbReference type="EMBL" id="MBU3768362.1"/>
    </source>
</evidence>
<accession>A0ABD4R9G9</accession>
<organism evidence="5 6">
    <name type="scientific">Enterobacter roggenkampii</name>
    <dbReference type="NCBI Taxonomy" id="1812935"/>
    <lineage>
        <taxon>Bacteria</taxon>
        <taxon>Pseudomonadati</taxon>
        <taxon>Pseudomonadota</taxon>
        <taxon>Gammaproteobacteria</taxon>
        <taxon>Enterobacterales</taxon>
        <taxon>Enterobacteriaceae</taxon>
        <taxon>Enterobacter</taxon>
        <taxon>Enterobacter cloacae complex</taxon>
    </lineage>
</organism>
<evidence type="ECO:0000256" key="3">
    <source>
        <dbReference type="ARBA" id="ARBA00023125"/>
    </source>
</evidence>
<evidence type="ECO:0000313" key="6">
    <source>
        <dbReference type="Proteomes" id="UP000813349"/>
    </source>
</evidence>
<dbReference type="AlphaFoldDB" id="A0ABD4R9G9"/>
<dbReference type="Proteomes" id="UP000813349">
    <property type="component" value="Unassembled WGS sequence"/>
</dbReference>
<dbReference type="PANTHER" id="PTHR30408">
    <property type="entry name" value="TYPE-1 RESTRICTION ENZYME ECOKI SPECIFICITY PROTEIN"/>
    <property type="match status" value="1"/>
</dbReference>
<dbReference type="Gene3D" id="1.10.287.1120">
    <property type="entry name" value="Bipartite methylase S protein"/>
    <property type="match status" value="1"/>
</dbReference>
<dbReference type="GO" id="GO:0009307">
    <property type="term" value="P:DNA restriction-modification system"/>
    <property type="evidence" value="ECO:0007669"/>
    <property type="project" value="UniProtKB-KW"/>
</dbReference>
<comment type="similarity">
    <text evidence="1">Belongs to the type-I restriction system S methylase family.</text>
</comment>
<keyword evidence="5" id="KW-0540">Nuclease</keyword>
<dbReference type="SUPFAM" id="SSF116734">
    <property type="entry name" value="DNA methylase specificity domain"/>
    <property type="match status" value="2"/>
</dbReference>
<dbReference type="EMBL" id="JAFKCP010000012">
    <property type="protein sequence ID" value="MBU3768362.1"/>
    <property type="molecule type" value="Genomic_DNA"/>
</dbReference>
<dbReference type="GO" id="GO:0003677">
    <property type="term" value="F:DNA binding"/>
    <property type="evidence" value="ECO:0007669"/>
    <property type="project" value="UniProtKB-KW"/>
</dbReference>
<gene>
    <name evidence="5" type="ORF">J0A64_17330</name>
</gene>
<sequence>MMVPKLRFTGFNEPWSETSLGKISSFITSGSRDWAQYYSDCGDKFIRMTNLVRDGITLNLSDLKFVRLPENSNEGKRTALQHHDILISITAELGKLGWVPDDLGTAYINQHTALVRPNLSIASSKFIANLLSTKKYNNILNLQNDAGAKSGLNLSTIKNFGFYAPNKIEQARIADFLSSVDEKISLLNKQYDLLCQYKKGMMQKIFSQEVRFKDEYGEEFPEWEESLLSERIKVQGGFAFKSQLFSEMASTKVLRIGDISEEIDLSAFSGVFSTETPAIRYQVNKGDFVMALSGATFGKMGLIKCESAFLNQRVATFRLLDNTTDILSFYYYYMSTMEFINYIKSIPTASAQPNISNKDIELYLSFIPTKKEQTKIANFLSALDNKIAVKKAELDKLKTWKQGLLQQMFV</sequence>
<dbReference type="InterPro" id="IPR000055">
    <property type="entry name" value="Restrct_endonuc_typeI_TRD"/>
</dbReference>
<proteinExistence type="inferred from homology"/>
<keyword evidence="3" id="KW-0238">DNA-binding</keyword>
<dbReference type="Gene3D" id="3.90.220.20">
    <property type="entry name" value="DNA methylase specificity domains"/>
    <property type="match status" value="2"/>
</dbReference>
<protein>
    <submittedName>
        <fullName evidence="5">Restriction endonuclease subunit S</fullName>
    </submittedName>
</protein>
<dbReference type="InterPro" id="IPR044946">
    <property type="entry name" value="Restrct_endonuc_typeI_TRD_sf"/>
</dbReference>
<keyword evidence="5" id="KW-0378">Hydrolase</keyword>
<name>A0ABD4R9G9_9ENTR</name>
<comment type="caution">
    <text evidence="5">The sequence shown here is derived from an EMBL/GenBank/DDBJ whole genome shotgun (WGS) entry which is preliminary data.</text>
</comment>
<evidence type="ECO:0000256" key="1">
    <source>
        <dbReference type="ARBA" id="ARBA00010923"/>
    </source>
</evidence>
<keyword evidence="2" id="KW-0680">Restriction system</keyword>
<dbReference type="GO" id="GO:0004519">
    <property type="term" value="F:endonuclease activity"/>
    <property type="evidence" value="ECO:0007669"/>
    <property type="project" value="UniProtKB-KW"/>
</dbReference>
<feature type="domain" description="Type I restriction modification DNA specificity" evidence="4">
    <location>
        <begin position="222"/>
        <end position="398"/>
    </location>
</feature>